<accession>A0A1T5LRB9</accession>
<evidence type="ECO:0000313" key="7">
    <source>
        <dbReference type="EMBL" id="SKC78577.1"/>
    </source>
</evidence>
<comment type="similarity">
    <text evidence="1">Belongs to the peptidase C26 family.</text>
</comment>
<dbReference type="InterPro" id="IPR011697">
    <property type="entry name" value="Peptidase_C26"/>
</dbReference>
<protein>
    <recommendedName>
        <fullName evidence="5">gamma-glutamyl-gamma-aminobutyrate hydrolase</fullName>
        <ecNumber evidence="5">3.5.1.94</ecNumber>
    </recommendedName>
</protein>
<dbReference type="CDD" id="cd01745">
    <property type="entry name" value="GATase1_2"/>
    <property type="match status" value="1"/>
</dbReference>
<evidence type="ECO:0000256" key="3">
    <source>
        <dbReference type="ARBA" id="ARBA00055068"/>
    </source>
</evidence>
<dbReference type="PANTHER" id="PTHR43235:SF1">
    <property type="entry name" value="GLUTAMINE AMIDOTRANSFERASE PB2B2.05-RELATED"/>
    <property type="match status" value="1"/>
</dbReference>
<dbReference type="EMBL" id="FUZV01000002">
    <property type="protein sequence ID" value="SKC78577.1"/>
    <property type="molecule type" value="Genomic_DNA"/>
</dbReference>
<comment type="catalytic activity">
    <reaction evidence="2">
        <text>4-(gamma-L-glutamylamino)butanoate + H2O = 4-aminobutanoate + L-glutamate</text>
        <dbReference type="Rhea" id="RHEA:19737"/>
        <dbReference type="ChEBI" id="CHEBI:15377"/>
        <dbReference type="ChEBI" id="CHEBI:29985"/>
        <dbReference type="ChEBI" id="CHEBI:58800"/>
        <dbReference type="ChEBI" id="CHEBI:59888"/>
        <dbReference type="EC" id="3.5.1.94"/>
    </reaction>
</comment>
<organism evidence="7 8">
    <name type="scientific">Pseudoxanthomonas indica</name>
    <dbReference type="NCBI Taxonomy" id="428993"/>
    <lineage>
        <taxon>Bacteria</taxon>
        <taxon>Pseudomonadati</taxon>
        <taxon>Pseudomonadota</taxon>
        <taxon>Gammaproteobacteria</taxon>
        <taxon>Lysobacterales</taxon>
        <taxon>Lysobacteraceae</taxon>
        <taxon>Pseudoxanthomonas</taxon>
    </lineage>
</organism>
<dbReference type="InterPro" id="IPR044668">
    <property type="entry name" value="PuuD-like"/>
</dbReference>
<sequence>MASLPLVGLPTDHKQIGAHPFLAVGEKYVRAVVDGAGAMPLLLPTLEPALPLRQFLEGVDGVLLTGSVSNIEPHHYSDESSYEGNLLDPRRDATNLALIPLAVELGVPVLAICRGFQEVNVAFGGSLYQKVHEQPGLMDHRERPEDPLDIQYGLAHDLALTPGGLLAGMAGTTSVRVNSLHGQGVKRLGRDLIVEATAPDGLIEAFRHDGPGFLLGVQWHPEWKVRENAFYLAIFEAFGAACRARMQMRQFVPRQPGTGTEQRLEPDRPPPQ</sequence>
<dbReference type="FunFam" id="3.40.50.880:FF:000030">
    <property type="entry name" value="Gamma-glutamyl-gamma-aminobutyrate hydrolase PuuD"/>
    <property type="match status" value="1"/>
</dbReference>
<proteinExistence type="inferred from homology"/>
<dbReference type="GO" id="GO:0033969">
    <property type="term" value="F:gamma-glutamyl-gamma-aminobutyrate hydrolase activity"/>
    <property type="evidence" value="ECO:0007669"/>
    <property type="project" value="UniProtKB-EC"/>
</dbReference>
<dbReference type="EC" id="3.5.1.94" evidence="5"/>
<evidence type="ECO:0000256" key="1">
    <source>
        <dbReference type="ARBA" id="ARBA00011083"/>
    </source>
</evidence>
<dbReference type="Gene3D" id="3.40.50.880">
    <property type="match status" value="1"/>
</dbReference>
<comment type="function">
    <text evidence="3">Involved in the breakdown of putrescine via hydrolysis of the gamma-glutamyl linkage of gamma-glutamyl-gamma-aminobutyrate.</text>
</comment>
<dbReference type="GO" id="GO:0005829">
    <property type="term" value="C:cytosol"/>
    <property type="evidence" value="ECO:0007669"/>
    <property type="project" value="TreeGrafter"/>
</dbReference>
<evidence type="ECO:0000256" key="6">
    <source>
        <dbReference type="SAM" id="MobiDB-lite"/>
    </source>
</evidence>
<dbReference type="GO" id="GO:0006598">
    <property type="term" value="P:polyamine catabolic process"/>
    <property type="evidence" value="ECO:0007669"/>
    <property type="project" value="TreeGrafter"/>
</dbReference>
<keyword evidence="7" id="KW-0378">Hydrolase</keyword>
<evidence type="ECO:0000256" key="4">
    <source>
        <dbReference type="ARBA" id="ARBA00060634"/>
    </source>
</evidence>
<dbReference type="Proteomes" id="UP000190341">
    <property type="component" value="Unassembled WGS sequence"/>
</dbReference>
<dbReference type="SUPFAM" id="SSF52317">
    <property type="entry name" value="Class I glutamine amidotransferase-like"/>
    <property type="match status" value="1"/>
</dbReference>
<evidence type="ECO:0000313" key="8">
    <source>
        <dbReference type="Proteomes" id="UP000190341"/>
    </source>
</evidence>
<name>A0A1T5LRB9_9GAMM</name>
<dbReference type="PANTHER" id="PTHR43235">
    <property type="entry name" value="GLUTAMINE AMIDOTRANSFERASE PB2B2.05-RELATED"/>
    <property type="match status" value="1"/>
</dbReference>
<feature type="compositionally biased region" description="Basic and acidic residues" evidence="6">
    <location>
        <begin position="262"/>
        <end position="272"/>
    </location>
</feature>
<dbReference type="InterPro" id="IPR029062">
    <property type="entry name" value="Class_I_gatase-like"/>
</dbReference>
<keyword evidence="8" id="KW-1185">Reference proteome</keyword>
<reference evidence="7 8" key="1">
    <citation type="submission" date="2017-02" db="EMBL/GenBank/DDBJ databases">
        <authorList>
            <person name="Peterson S.W."/>
        </authorList>
    </citation>
    <scope>NUCLEOTIDE SEQUENCE [LARGE SCALE GENOMIC DNA]</scope>
    <source>
        <strain evidence="7 8">P15</strain>
    </source>
</reference>
<dbReference type="AlphaFoldDB" id="A0A1T5LRB9"/>
<dbReference type="Pfam" id="PF07722">
    <property type="entry name" value="Peptidase_C26"/>
    <property type="match status" value="1"/>
</dbReference>
<feature type="region of interest" description="Disordered" evidence="6">
    <location>
        <begin position="251"/>
        <end position="272"/>
    </location>
</feature>
<comment type="pathway">
    <text evidence="4">Amine and polyamine degradation; putrescine degradation; 4-aminobutanoate from putrescine: step 4/4.</text>
</comment>
<evidence type="ECO:0000256" key="5">
    <source>
        <dbReference type="ARBA" id="ARBA00066788"/>
    </source>
</evidence>
<evidence type="ECO:0000256" key="2">
    <source>
        <dbReference type="ARBA" id="ARBA00052718"/>
    </source>
</evidence>
<gene>
    <name evidence="7" type="ORF">SAMN06296058_2973</name>
</gene>
<dbReference type="OrthoDB" id="9813383at2"/>
<dbReference type="RefSeq" id="WP_079725273.1">
    <property type="nucleotide sequence ID" value="NZ_BMCL01000001.1"/>
</dbReference>
<dbReference type="STRING" id="428993.SAMN06296058_2973"/>
<dbReference type="PROSITE" id="PS51273">
    <property type="entry name" value="GATASE_TYPE_1"/>
    <property type="match status" value="1"/>
</dbReference>